<dbReference type="AlphaFoldDB" id="A0A8T8E8A9"/>
<sequence length="70" mass="7894">MSDIIITLLLGALVIQFPIGILMYLDGKRLDLKNPEMYWLGVIVPAGGFAVILYYLSERKTLPKNEPEMP</sequence>
<keyword evidence="2" id="KW-0614">Plasmid</keyword>
<dbReference type="KEGG" id="hsal:JMJ58_22630"/>
<keyword evidence="1" id="KW-0812">Transmembrane</keyword>
<dbReference type="RefSeq" id="WP_204749723.1">
    <property type="nucleotide sequence ID" value="NZ_CP069191.1"/>
</dbReference>
<dbReference type="GeneID" id="62877984"/>
<evidence type="ECO:0000313" key="2">
    <source>
        <dbReference type="EMBL" id="QRV17770.1"/>
    </source>
</evidence>
<organism evidence="2 3">
    <name type="scientific">Haloterrigena salifodinae</name>
    <dbReference type="NCBI Taxonomy" id="2675099"/>
    <lineage>
        <taxon>Archaea</taxon>
        <taxon>Methanobacteriati</taxon>
        <taxon>Methanobacteriota</taxon>
        <taxon>Stenosarchaea group</taxon>
        <taxon>Halobacteria</taxon>
        <taxon>Halobacteriales</taxon>
        <taxon>Natrialbaceae</taxon>
        <taxon>Haloterrigena</taxon>
    </lineage>
</organism>
<accession>A0A8T8E8A9</accession>
<keyword evidence="1" id="KW-1133">Transmembrane helix</keyword>
<evidence type="ECO:0000313" key="3">
    <source>
        <dbReference type="Proteomes" id="UP000637819"/>
    </source>
</evidence>
<gene>
    <name evidence="2" type="ORF">JMJ58_22630</name>
</gene>
<dbReference type="EMBL" id="CP069191">
    <property type="protein sequence ID" value="QRV17770.1"/>
    <property type="molecule type" value="Genomic_DNA"/>
</dbReference>
<evidence type="ECO:0000256" key="1">
    <source>
        <dbReference type="SAM" id="Phobius"/>
    </source>
</evidence>
<dbReference type="OrthoDB" id="342897at2157"/>
<name>A0A8T8E8A9_9EURY</name>
<proteinExistence type="predicted"/>
<feature type="transmembrane region" description="Helical" evidence="1">
    <location>
        <begin position="6"/>
        <end position="25"/>
    </location>
</feature>
<feature type="transmembrane region" description="Helical" evidence="1">
    <location>
        <begin position="37"/>
        <end position="56"/>
    </location>
</feature>
<geneLocation type="plasmid" evidence="2 3">
    <name>pHTS220</name>
</geneLocation>
<dbReference type="Proteomes" id="UP000637819">
    <property type="component" value="Plasmid pHTS220"/>
</dbReference>
<keyword evidence="3" id="KW-1185">Reference proteome</keyword>
<keyword evidence="1" id="KW-0472">Membrane</keyword>
<protein>
    <submittedName>
        <fullName evidence="2">Uncharacterized protein</fullName>
    </submittedName>
</protein>
<reference evidence="2 3" key="1">
    <citation type="submission" date="2021-01" db="EMBL/GenBank/DDBJ databases">
        <title>Genome Sequence and Methylation Pattern of Haloterrigena salifodinae BOL5-1, An Extremely Halophilic Archaeon from a Bolivian Salt Mine.</title>
        <authorList>
            <person name="DasSarma P."/>
            <person name="Anton B.P."/>
            <person name="DasSarma S.L."/>
            <person name="von Ehrenheim H.A.L."/>
            <person name="Martinez F.L."/>
            <person name="Guzman D."/>
            <person name="Roberts R.J."/>
            <person name="DasSarma S."/>
        </authorList>
    </citation>
    <scope>NUCLEOTIDE SEQUENCE [LARGE SCALE GENOMIC DNA]</scope>
    <source>
        <strain evidence="2 3">BOL5-1</strain>
        <plasmid evidence="2 3">pHTS220</plasmid>
    </source>
</reference>